<evidence type="ECO:0000259" key="1">
    <source>
        <dbReference type="Pfam" id="PF22936"/>
    </source>
</evidence>
<evidence type="ECO:0000313" key="2">
    <source>
        <dbReference type="EMBL" id="CAH9113029.1"/>
    </source>
</evidence>
<sequence>MLLGLKYPFRILLQYLKLLQIMLQFKLLSTTTRKITLIEAEVVEILAEAVVVVVLVEEIRLFAKSVAKMDIMPLYVIIDMIQRILHLHQFLNTHSIQIHHPIHHHKDQLPTFLILLVQIILLHLHNLSTGTNNPLTLQNPAPYNNPLNAPTYIPAPYHTSSNPSPSVVWAYATPSVLGPAPQSQSWFPDSGATHHVTADPLNLQRSETLATTDKLFMGNGQGVDIKSIGSSIFPSPYHSSMHLSLNNILHVPTITKNLLSVSQFAKDNLVFFEFHPYDCFVKSQVSKQILLHGSLREDGLYKFQSIPLHSHPSV</sequence>
<dbReference type="Pfam" id="PF22936">
    <property type="entry name" value="Pol_BBD"/>
    <property type="match status" value="1"/>
</dbReference>
<dbReference type="AlphaFoldDB" id="A0AAV0E272"/>
<dbReference type="EMBL" id="CAMAPF010000201">
    <property type="protein sequence ID" value="CAH9113029.1"/>
    <property type="molecule type" value="Genomic_DNA"/>
</dbReference>
<feature type="domain" description="Retrovirus-related Pol polyprotein from transposon TNT 1-94-like beta-barrel" evidence="1">
    <location>
        <begin position="186"/>
        <end position="267"/>
    </location>
</feature>
<proteinExistence type="predicted"/>
<protein>
    <recommendedName>
        <fullName evidence="1">Retrovirus-related Pol polyprotein from transposon TNT 1-94-like beta-barrel domain-containing protein</fullName>
    </recommendedName>
</protein>
<dbReference type="InterPro" id="IPR054722">
    <property type="entry name" value="PolX-like_BBD"/>
</dbReference>
<name>A0AAV0E272_9ASTE</name>
<accession>A0AAV0E272</accession>
<dbReference type="Proteomes" id="UP001152523">
    <property type="component" value="Unassembled WGS sequence"/>
</dbReference>
<organism evidence="2 3">
    <name type="scientific">Cuscuta epithymum</name>
    <dbReference type="NCBI Taxonomy" id="186058"/>
    <lineage>
        <taxon>Eukaryota</taxon>
        <taxon>Viridiplantae</taxon>
        <taxon>Streptophyta</taxon>
        <taxon>Embryophyta</taxon>
        <taxon>Tracheophyta</taxon>
        <taxon>Spermatophyta</taxon>
        <taxon>Magnoliopsida</taxon>
        <taxon>eudicotyledons</taxon>
        <taxon>Gunneridae</taxon>
        <taxon>Pentapetalae</taxon>
        <taxon>asterids</taxon>
        <taxon>lamiids</taxon>
        <taxon>Solanales</taxon>
        <taxon>Convolvulaceae</taxon>
        <taxon>Cuscuteae</taxon>
        <taxon>Cuscuta</taxon>
        <taxon>Cuscuta subgen. Cuscuta</taxon>
    </lineage>
</organism>
<comment type="caution">
    <text evidence="2">The sequence shown here is derived from an EMBL/GenBank/DDBJ whole genome shotgun (WGS) entry which is preliminary data.</text>
</comment>
<feature type="non-terminal residue" evidence="2">
    <location>
        <position position="314"/>
    </location>
</feature>
<reference evidence="2" key="1">
    <citation type="submission" date="2022-07" db="EMBL/GenBank/DDBJ databases">
        <authorList>
            <person name="Macas J."/>
            <person name="Novak P."/>
            <person name="Neumann P."/>
        </authorList>
    </citation>
    <scope>NUCLEOTIDE SEQUENCE</scope>
</reference>
<evidence type="ECO:0000313" key="3">
    <source>
        <dbReference type="Proteomes" id="UP001152523"/>
    </source>
</evidence>
<gene>
    <name evidence="2" type="ORF">CEPIT_LOCUS20150</name>
</gene>
<keyword evidence="3" id="KW-1185">Reference proteome</keyword>